<accession>A0AAE3G558</accession>
<keyword evidence="3 8" id="KW-0732">Signal</keyword>
<protein>
    <recommendedName>
        <fullName evidence="8">Lipoprotein</fullName>
    </recommendedName>
</protein>
<evidence type="ECO:0000313" key="10">
    <source>
        <dbReference type="EMBL" id="MCP1675308.1"/>
    </source>
</evidence>
<proteinExistence type="inferred from homology"/>
<keyword evidence="4 8" id="KW-0472">Membrane</keyword>
<evidence type="ECO:0000313" key="11">
    <source>
        <dbReference type="Proteomes" id="UP001205843"/>
    </source>
</evidence>
<dbReference type="PANTHER" id="PTHR30046:SF2">
    <property type="entry name" value="YOP PROTEINS TRANSLOCATION LIPOPROTEIN J"/>
    <property type="match status" value="1"/>
</dbReference>
<keyword evidence="8" id="KW-0812">Transmembrane</keyword>
<keyword evidence="7 8" id="KW-0449">Lipoprotein</keyword>
<dbReference type="PRINTS" id="PR01338">
    <property type="entry name" value="TYPE3OMKPROT"/>
</dbReference>
<evidence type="ECO:0000256" key="1">
    <source>
        <dbReference type="ARBA" id="ARBA00004459"/>
    </source>
</evidence>
<name>A0AAE3G558_9GAMM</name>
<feature type="signal peptide" evidence="8">
    <location>
        <begin position="1"/>
        <end position="24"/>
    </location>
</feature>
<keyword evidence="8" id="KW-1133">Transmembrane helix</keyword>
<dbReference type="InterPro" id="IPR043427">
    <property type="entry name" value="YscJ/FliF"/>
</dbReference>
<feature type="domain" description="Flagellar M-ring N-terminal" evidence="9">
    <location>
        <begin position="22"/>
        <end position="186"/>
    </location>
</feature>
<keyword evidence="11" id="KW-1185">Reference proteome</keyword>
<comment type="subcellular location">
    <subcellularLocation>
        <location evidence="1">Cell outer membrane</location>
        <topology evidence="1">Lipid-anchor</topology>
    </subcellularLocation>
</comment>
<dbReference type="GO" id="GO:0009279">
    <property type="term" value="C:cell outer membrane"/>
    <property type="evidence" value="ECO:0007669"/>
    <property type="project" value="UniProtKB-SubCell"/>
</dbReference>
<evidence type="ECO:0000256" key="7">
    <source>
        <dbReference type="ARBA" id="ARBA00023288"/>
    </source>
</evidence>
<feature type="chain" id="PRO_5041783921" description="Lipoprotein" evidence="8">
    <location>
        <begin position="25"/>
        <end position="262"/>
    </location>
</feature>
<dbReference type="Gene3D" id="3.30.300.30">
    <property type="match status" value="1"/>
</dbReference>
<reference evidence="10" key="1">
    <citation type="submission" date="2022-03" db="EMBL/GenBank/DDBJ databases">
        <title>Genomic Encyclopedia of Type Strains, Phase III (KMG-III): the genomes of soil and plant-associated and newly described type strains.</title>
        <authorList>
            <person name="Whitman W."/>
        </authorList>
    </citation>
    <scope>NUCLEOTIDE SEQUENCE</scope>
    <source>
        <strain evidence="10">ANL 6-2</strain>
    </source>
</reference>
<evidence type="ECO:0000256" key="5">
    <source>
        <dbReference type="ARBA" id="ARBA00023139"/>
    </source>
</evidence>
<dbReference type="PROSITE" id="PS51257">
    <property type="entry name" value="PROKAR_LIPOPROTEIN"/>
    <property type="match status" value="1"/>
</dbReference>
<evidence type="ECO:0000256" key="2">
    <source>
        <dbReference type="ARBA" id="ARBA00009509"/>
    </source>
</evidence>
<gene>
    <name evidence="10" type="ORF">J2T57_002456</name>
</gene>
<dbReference type="Proteomes" id="UP001205843">
    <property type="component" value="Unassembled WGS sequence"/>
</dbReference>
<organism evidence="10 11">
    <name type="scientific">Natronocella acetinitrilica</name>
    <dbReference type="NCBI Taxonomy" id="414046"/>
    <lineage>
        <taxon>Bacteria</taxon>
        <taxon>Pseudomonadati</taxon>
        <taxon>Pseudomonadota</taxon>
        <taxon>Gammaproteobacteria</taxon>
        <taxon>Chromatiales</taxon>
        <taxon>Ectothiorhodospiraceae</taxon>
        <taxon>Natronocella</taxon>
    </lineage>
</organism>
<comment type="similarity">
    <text evidence="2 8">Belongs to the YscJ lipoprotein family.</text>
</comment>
<evidence type="ECO:0000259" key="9">
    <source>
        <dbReference type="Pfam" id="PF01514"/>
    </source>
</evidence>
<keyword evidence="6 8" id="KW-0998">Cell outer membrane</keyword>
<evidence type="ECO:0000256" key="8">
    <source>
        <dbReference type="RuleBase" id="RU364102"/>
    </source>
</evidence>
<dbReference type="PANTHER" id="PTHR30046">
    <property type="entry name" value="FLAGELLAR M-RING PROTEIN"/>
    <property type="match status" value="1"/>
</dbReference>
<keyword evidence="5 8" id="KW-0564">Palmitate</keyword>
<dbReference type="Pfam" id="PF01514">
    <property type="entry name" value="YscJ_FliF"/>
    <property type="match status" value="1"/>
</dbReference>
<dbReference type="EMBL" id="JALJXV010000005">
    <property type="protein sequence ID" value="MCP1675308.1"/>
    <property type="molecule type" value="Genomic_DNA"/>
</dbReference>
<dbReference type="InterPro" id="IPR045851">
    <property type="entry name" value="AMP-bd_C_sf"/>
</dbReference>
<evidence type="ECO:0000256" key="3">
    <source>
        <dbReference type="ARBA" id="ARBA00022729"/>
    </source>
</evidence>
<feature type="transmembrane region" description="Helical" evidence="8">
    <location>
        <begin position="212"/>
        <end position="231"/>
    </location>
</feature>
<comment type="caution">
    <text evidence="10">The sequence shown here is derived from an EMBL/GenBank/DDBJ whole genome shotgun (WGS) entry which is preliminary data.</text>
</comment>
<dbReference type="AlphaFoldDB" id="A0AAE3G558"/>
<evidence type="ECO:0000256" key="4">
    <source>
        <dbReference type="ARBA" id="ARBA00023136"/>
    </source>
</evidence>
<dbReference type="InterPro" id="IPR006182">
    <property type="entry name" value="FliF_N_dom"/>
</dbReference>
<dbReference type="InterPro" id="IPR003282">
    <property type="entry name" value="T3SS_SctJ"/>
</dbReference>
<dbReference type="Gene3D" id="3.30.70.1530">
    <property type="entry name" value="Hypothetical protein rpa1041"/>
    <property type="match status" value="1"/>
</dbReference>
<dbReference type="GO" id="GO:0009306">
    <property type="term" value="P:protein secretion"/>
    <property type="evidence" value="ECO:0007669"/>
    <property type="project" value="InterPro"/>
</dbReference>
<dbReference type="RefSeq" id="WP_253478560.1">
    <property type="nucleotide sequence ID" value="NZ_JALJXV010000005.1"/>
</dbReference>
<evidence type="ECO:0000256" key="6">
    <source>
        <dbReference type="ARBA" id="ARBA00023237"/>
    </source>
</evidence>
<sequence length="262" mass="28467">MSGFNRLFISVLLLLMLTACQEVAYKDLDERQVNEMIAVLDGHGIAASKRSGGDDGYELSVERGEFANAVRVLREQGYPRERFADVGQVFEKSGLLSSPMEERARYVYALSQSVAETISRIDGVITARVHLVMPDNNPFAEDARPSSAAVLIKYHPDVDMQAVRSDIQLLVQKSIEGLSYEGITMVLLPAQELATTRTEAAPVAAASVGGPMWLSLMSVVAIVGGGAFYWLGQRLRRGSMSATTALATQEAAHEEQHGHRAA</sequence>
<dbReference type="NCBIfam" id="TIGR02544">
    <property type="entry name" value="III_secr_YscJ"/>
    <property type="match status" value="1"/>
</dbReference>